<feature type="site" description="Cleavage; by autolysis" evidence="2">
    <location>
        <begin position="204"/>
        <end position="205"/>
    </location>
</feature>
<gene>
    <name evidence="3" type="primary">TASP1</name>
    <name evidence="3" type="ORF">PHYBOEH_010460</name>
</gene>
<accession>A0A8T1VN13</accession>
<evidence type="ECO:0000313" key="4">
    <source>
        <dbReference type="Proteomes" id="UP000693981"/>
    </source>
</evidence>
<dbReference type="EMBL" id="JAGDFL010000712">
    <property type="protein sequence ID" value="KAG7382541.1"/>
    <property type="molecule type" value="Genomic_DNA"/>
</dbReference>
<dbReference type="GO" id="GO:0051604">
    <property type="term" value="P:protein maturation"/>
    <property type="evidence" value="ECO:0007669"/>
    <property type="project" value="TreeGrafter"/>
</dbReference>
<protein>
    <submittedName>
        <fullName evidence="3">Taspase, threonine aspartase, 1</fullName>
    </submittedName>
</protein>
<comment type="caution">
    <text evidence="3">The sequence shown here is derived from an EMBL/GenBank/DDBJ whole genome shotgun (WGS) entry which is preliminary data.</text>
</comment>
<dbReference type="CDD" id="cd04514">
    <property type="entry name" value="Taspase1_like"/>
    <property type="match status" value="1"/>
</dbReference>
<feature type="active site" description="Nucleophile" evidence="1">
    <location>
        <position position="205"/>
    </location>
</feature>
<organism evidence="3 4">
    <name type="scientific">Phytophthora boehmeriae</name>
    <dbReference type="NCBI Taxonomy" id="109152"/>
    <lineage>
        <taxon>Eukaryota</taxon>
        <taxon>Sar</taxon>
        <taxon>Stramenopiles</taxon>
        <taxon>Oomycota</taxon>
        <taxon>Peronosporomycetes</taxon>
        <taxon>Peronosporales</taxon>
        <taxon>Peronosporaceae</taxon>
        <taxon>Phytophthora</taxon>
    </lineage>
</organism>
<proteinExistence type="predicted"/>
<dbReference type="OrthoDB" id="77601at2759"/>
<reference evidence="3" key="1">
    <citation type="submission" date="2021-02" db="EMBL/GenBank/DDBJ databases">
        <authorList>
            <person name="Palmer J.M."/>
        </authorList>
    </citation>
    <scope>NUCLEOTIDE SEQUENCE</scope>
    <source>
        <strain evidence="3">SCRP23</strain>
    </source>
</reference>
<dbReference type="InterPro" id="IPR000246">
    <property type="entry name" value="Peptidase_T2"/>
</dbReference>
<evidence type="ECO:0000256" key="1">
    <source>
        <dbReference type="PIRSR" id="PIRSR600246-1"/>
    </source>
</evidence>
<dbReference type="GO" id="GO:0005737">
    <property type="term" value="C:cytoplasm"/>
    <property type="evidence" value="ECO:0007669"/>
    <property type="project" value="TreeGrafter"/>
</dbReference>
<name>A0A8T1VN13_9STRA</name>
<evidence type="ECO:0000313" key="3">
    <source>
        <dbReference type="EMBL" id="KAG7382541.1"/>
    </source>
</evidence>
<dbReference type="Proteomes" id="UP000693981">
    <property type="component" value="Unassembled WGS sequence"/>
</dbReference>
<dbReference type="PANTHER" id="PTHR10188:SF8">
    <property type="entry name" value="THREONINE ASPARTASE 1"/>
    <property type="match status" value="1"/>
</dbReference>
<dbReference type="InterPro" id="IPR037464">
    <property type="entry name" value="Taspase1"/>
</dbReference>
<evidence type="ECO:0000256" key="2">
    <source>
        <dbReference type="PIRSR" id="PIRSR600246-3"/>
    </source>
</evidence>
<dbReference type="GO" id="GO:0004298">
    <property type="term" value="F:threonine-type endopeptidase activity"/>
    <property type="evidence" value="ECO:0007669"/>
    <property type="project" value="InterPro"/>
</dbReference>
<dbReference type="AlphaFoldDB" id="A0A8T1VN13"/>
<dbReference type="PANTHER" id="PTHR10188">
    <property type="entry name" value="L-ASPARAGINASE"/>
    <property type="match status" value="1"/>
</dbReference>
<keyword evidence="4" id="KW-1185">Reference proteome</keyword>
<sequence length="283" mass="29778">MSEWLLAVHSGAGRYGSANEAAYLSLLRSALESGREAISRAGSPPTAAQIAALVVQSFEHSALTNAGLGANLTENRRVECAASVVCGRTRLVGACAAVAGVREPSALALKLLEQAETVEKGDTTPAFAFGRQPPLVVVGEHAREVARGFGLETASDGVDELERYQVTTQAEKQWKKWHRRFQSAAEATENQIKVEQNEEEERLDTVGAICMDPMGNVAVALSSGGVAYKVPGRVGLAGCPRMGCDAANAVVPAVTKAISRKRKRSGASKSKNAFAVACTGRVK</sequence>
<dbReference type="Pfam" id="PF01112">
    <property type="entry name" value="Asparaginase_2"/>
    <property type="match status" value="1"/>
</dbReference>